<accession>A0ABP6AJP5</accession>
<evidence type="ECO:0000256" key="1">
    <source>
        <dbReference type="SAM" id="MobiDB-lite"/>
    </source>
</evidence>
<gene>
    <name evidence="2" type="ORF">GCM10010423_06060</name>
</gene>
<sequence>MAASCPPWERSLKPRARVRCLRRTPAMTTVDRGWACGTKPPGDGLGALGLRPRSGVTRPLW</sequence>
<dbReference type="Proteomes" id="UP001501095">
    <property type="component" value="Unassembled WGS sequence"/>
</dbReference>
<name>A0ABP6AJP5_9ACTN</name>
<evidence type="ECO:0000313" key="2">
    <source>
        <dbReference type="EMBL" id="GAA2517185.1"/>
    </source>
</evidence>
<comment type="caution">
    <text evidence="2">The sequence shown here is derived from an EMBL/GenBank/DDBJ whole genome shotgun (WGS) entry which is preliminary data.</text>
</comment>
<evidence type="ECO:0000313" key="3">
    <source>
        <dbReference type="Proteomes" id="UP001501095"/>
    </source>
</evidence>
<keyword evidence="3" id="KW-1185">Reference proteome</keyword>
<reference evidence="3" key="1">
    <citation type="journal article" date="2019" name="Int. J. Syst. Evol. Microbiol.">
        <title>The Global Catalogue of Microorganisms (GCM) 10K type strain sequencing project: providing services to taxonomists for standard genome sequencing and annotation.</title>
        <authorList>
            <consortium name="The Broad Institute Genomics Platform"/>
            <consortium name="The Broad Institute Genome Sequencing Center for Infectious Disease"/>
            <person name="Wu L."/>
            <person name="Ma J."/>
        </authorList>
    </citation>
    <scope>NUCLEOTIDE SEQUENCE [LARGE SCALE GENOMIC DNA]</scope>
    <source>
        <strain evidence="3">JCM 6924</strain>
    </source>
</reference>
<dbReference type="EMBL" id="BAAATM010000002">
    <property type="protein sequence ID" value="GAA2517185.1"/>
    <property type="molecule type" value="Genomic_DNA"/>
</dbReference>
<proteinExistence type="predicted"/>
<feature type="region of interest" description="Disordered" evidence="1">
    <location>
        <begin position="41"/>
        <end position="61"/>
    </location>
</feature>
<organism evidence="2 3">
    <name type="scientific">Streptomyces levis</name>
    <dbReference type="NCBI Taxonomy" id="285566"/>
    <lineage>
        <taxon>Bacteria</taxon>
        <taxon>Bacillati</taxon>
        <taxon>Actinomycetota</taxon>
        <taxon>Actinomycetes</taxon>
        <taxon>Kitasatosporales</taxon>
        <taxon>Streptomycetaceae</taxon>
        <taxon>Streptomyces</taxon>
    </lineage>
</organism>
<protein>
    <submittedName>
        <fullName evidence="2">Uncharacterized protein</fullName>
    </submittedName>
</protein>